<reference evidence="4 5" key="1">
    <citation type="submission" date="2023-09" db="EMBL/GenBank/DDBJ databases">
        <authorList>
            <person name="Rey-Velasco X."/>
        </authorList>
    </citation>
    <scope>NUCLEOTIDE SEQUENCE [LARGE SCALE GENOMIC DNA]</scope>
    <source>
        <strain evidence="4 5">W332</strain>
    </source>
</reference>
<feature type="domain" description="Peptidase S74" evidence="3">
    <location>
        <begin position="373"/>
        <end position="466"/>
    </location>
</feature>
<dbReference type="InterPro" id="IPR036388">
    <property type="entry name" value="WH-like_DNA-bd_sf"/>
</dbReference>
<dbReference type="RefSeq" id="WP_311425864.1">
    <property type="nucleotide sequence ID" value="NZ_JAVRIA010000001.1"/>
</dbReference>
<gene>
    <name evidence="4" type="ORF">RM697_00435</name>
</gene>
<keyword evidence="2" id="KW-0732">Signal</keyword>
<feature type="signal peptide" evidence="2">
    <location>
        <begin position="1"/>
        <end position="19"/>
    </location>
</feature>
<dbReference type="Gene3D" id="1.10.10.10">
    <property type="entry name" value="Winged helix-like DNA-binding domain superfamily/Winged helix DNA-binding domain"/>
    <property type="match status" value="1"/>
</dbReference>
<protein>
    <submittedName>
        <fullName evidence="4">Tail fiber domain-containing protein</fullName>
    </submittedName>
</protein>
<evidence type="ECO:0000313" key="4">
    <source>
        <dbReference type="EMBL" id="MDT0557090.1"/>
    </source>
</evidence>
<dbReference type="Proteomes" id="UP001259492">
    <property type="component" value="Unassembled WGS sequence"/>
</dbReference>
<comment type="caution">
    <text evidence="4">The sequence shown here is derived from an EMBL/GenBank/DDBJ whole genome shotgun (WGS) entry which is preliminary data.</text>
</comment>
<organism evidence="4 5">
    <name type="scientific">Microcosmobacter mediterraneus</name>
    <dbReference type="NCBI Taxonomy" id="3075607"/>
    <lineage>
        <taxon>Bacteria</taxon>
        <taxon>Pseudomonadati</taxon>
        <taxon>Bacteroidota</taxon>
        <taxon>Flavobacteriia</taxon>
        <taxon>Flavobacteriales</taxon>
        <taxon>Flavobacteriaceae</taxon>
        <taxon>Microcosmobacter</taxon>
    </lineage>
</organism>
<sequence length="496" mass="53754">MKKLVSLLFIIAFTSVGIAQNGINYKALIKDANGNVLSQQQIDIKFTIQYDSGSVFGIVTEYSEIQTVTTDQNGIIVVVIGQGNVIAGNLSNSNWGENLYMITEIDIEQDGSYINFGNEFLNTVPKSYRSQISDRAITAITAENMSGLEAIDEGNGIGHRLIGRDPNNYGNIGLDAVDLSISSFSSNIRGASGAASFSVGDATISSGAYSLAGGQNSVAEGNVSMAYGLFVRAEGRFSVAFGDETRSDARNTFTIGRFNIGGGNSESWISTDPLFEVGNGTTNGLRNNALTVLKNGNLGVNTAEPEVKLHVTGGTDAGLNQDGGYVVLGDTNGRHMVFDNNEIMVKEGNQPETLFLNNDGGFVSVGGTIINSSDRRLKKEIEKLPYGLNEVLQLTPKQYYWKNRGEQNYKSIGLIAQEVQPIINEIVHKANNEDKTLSVSYIELIPVLINAIQEQQEIINSLKNDNKLLQEELLQVVSNYNNFLSRIEKLEAQSSN</sequence>
<keyword evidence="5" id="KW-1185">Reference proteome</keyword>
<evidence type="ECO:0000256" key="2">
    <source>
        <dbReference type="SAM" id="SignalP"/>
    </source>
</evidence>
<dbReference type="EMBL" id="JAVRIA010000001">
    <property type="protein sequence ID" value="MDT0557090.1"/>
    <property type="molecule type" value="Genomic_DNA"/>
</dbReference>
<feature type="chain" id="PRO_5045843255" evidence="2">
    <location>
        <begin position="20"/>
        <end position="496"/>
    </location>
</feature>
<name>A0ABU2YFY6_9FLAO</name>
<evidence type="ECO:0000259" key="3">
    <source>
        <dbReference type="PROSITE" id="PS51688"/>
    </source>
</evidence>
<evidence type="ECO:0000313" key="5">
    <source>
        <dbReference type="Proteomes" id="UP001259492"/>
    </source>
</evidence>
<dbReference type="InterPro" id="IPR011049">
    <property type="entry name" value="Serralysin-like_metalloprot_C"/>
</dbReference>
<dbReference type="Gene3D" id="2.150.10.10">
    <property type="entry name" value="Serralysin-like metalloprotease, C-terminal"/>
    <property type="match status" value="1"/>
</dbReference>
<evidence type="ECO:0000256" key="1">
    <source>
        <dbReference type="SAM" id="Coils"/>
    </source>
</evidence>
<accession>A0ABU2YFY6</accession>
<keyword evidence="1" id="KW-0175">Coiled coil</keyword>
<dbReference type="Pfam" id="PF13884">
    <property type="entry name" value="Peptidase_S74"/>
    <property type="match status" value="1"/>
</dbReference>
<dbReference type="InterPro" id="IPR030392">
    <property type="entry name" value="S74_ICA"/>
</dbReference>
<dbReference type="PROSITE" id="PS51688">
    <property type="entry name" value="ICA"/>
    <property type="match status" value="1"/>
</dbReference>
<feature type="coiled-coil region" evidence="1">
    <location>
        <begin position="452"/>
        <end position="479"/>
    </location>
</feature>
<proteinExistence type="predicted"/>
<dbReference type="SUPFAM" id="SSF101967">
    <property type="entry name" value="Adhesin YadA, collagen-binding domain"/>
    <property type="match status" value="1"/>
</dbReference>